<proteinExistence type="predicted"/>
<feature type="compositionally biased region" description="Polar residues" evidence="1">
    <location>
        <begin position="61"/>
        <end position="78"/>
    </location>
</feature>
<protein>
    <recommendedName>
        <fullName evidence="2">GIL1/IRKI C-terminal domain-containing protein</fullName>
    </recommendedName>
</protein>
<evidence type="ECO:0000256" key="1">
    <source>
        <dbReference type="SAM" id="MobiDB-lite"/>
    </source>
</evidence>
<evidence type="ECO:0000313" key="4">
    <source>
        <dbReference type="Proteomes" id="UP000822688"/>
    </source>
</evidence>
<dbReference type="Proteomes" id="UP000822688">
    <property type="component" value="Chromosome 2"/>
</dbReference>
<dbReference type="InterPro" id="IPR056813">
    <property type="entry name" value="GIL1_IRKI_C"/>
</dbReference>
<dbReference type="Pfam" id="PF24994">
    <property type="entry name" value="GIL1_IRKI_C"/>
    <property type="match status" value="1"/>
</dbReference>
<reference evidence="3" key="1">
    <citation type="submission" date="2020-06" db="EMBL/GenBank/DDBJ databases">
        <title>WGS assembly of Ceratodon purpureus strain R40.</title>
        <authorList>
            <person name="Carey S.B."/>
            <person name="Jenkins J."/>
            <person name="Shu S."/>
            <person name="Lovell J.T."/>
            <person name="Sreedasyam A."/>
            <person name="Maumus F."/>
            <person name="Tiley G.P."/>
            <person name="Fernandez-Pozo N."/>
            <person name="Barry K."/>
            <person name="Chen C."/>
            <person name="Wang M."/>
            <person name="Lipzen A."/>
            <person name="Daum C."/>
            <person name="Saski C.A."/>
            <person name="Payton A.C."/>
            <person name="Mcbreen J.C."/>
            <person name="Conrad R.E."/>
            <person name="Kollar L.M."/>
            <person name="Olsson S."/>
            <person name="Huttunen S."/>
            <person name="Landis J.B."/>
            <person name="Wickett N.J."/>
            <person name="Johnson M.G."/>
            <person name="Rensing S.A."/>
            <person name="Grimwood J."/>
            <person name="Schmutz J."/>
            <person name="Mcdaniel S.F."/>
        </authorList>
    </citation>
    <scope>NUCLEOTIDE SEQUENCE</scope>
    <source>
        <strain evidence="3">R40</strain>
    </source>
</reference>
<accession>A0A8T0IW69</accession>
<feature type="region of interest" description="Disordered" evidence="1">
    <location>
        <begin position="52"/>
        <end position="101"/>
    </location>
</feature>
<name>A0A8T0IW69_CERPU</name>
<evidence type="ECO:0000259" key="2">
    <source>
        <dbReference type="Pfam" id="PF24994"/>
    </source>
</evidence>
<organism evidence="3 4">
    <name type="scientific">Ceratodon purpureus</name>
    <name type="common">Fire moss</name>
    <name type="synonym">Dicranum purpureum</name>
    <dbReference type="NCBI Taxonomy" id="3225"/>
    <lineage>
        <taxon>Eukaryota</taxon>
        <taxon>Viridiplantae</taxon>
        <taxon>Streptophyta</taxon>
        <taxon>Embryophyta</taxon>
        <taxon>Bryophyta</taxon>
        <taxon>Bryophytina</taxon>
        <taxon>Bryopsida</taxon>
        <taxon>Dicranidae</taxon>
        <taxon>Pseudoditrichales</taxon>
        <taxon>Ditrichaceae</taxon>
        <taxon>Ceratodon</taxon>
    </lineage>
</organism>
<keyword evidence="4" id="KW-1185">Reference proteome</keyword>
<evidence type="ECO:0000313" key="3">
    <source>
        <dbReference type="EMBL" id="KAG0586928.1"/>
    </source>
</evidence>
<dbReference type="EMBL" id="CM026422">
    <property type="protein sequence ID" value="KAG0586928.1"/>
    <property type="molecule type" value="Genomic_DNA"/>
</dbReference>
<gene>
    <name evidence="3" type="ORF">KC19_2G128100</name>
</gene>
<sequence length="157" mass="17022">MESVVPGGYEEEDEETGADVNTVVGFLVIPGFQVSKSVVKCEVYLRNKNSLDDGKIEEASETPSGTKMKASSQDSVKSFQFEAKSAHGNDTQRRKHEGSLVANKVPREERCFAGTAVAFLEQNETLPTKQRSDSGTLFSLGNVAIRRGFGGSFLVVL</sequence>
<feature type="domain" description="GIL1/IRKI C-terminal" evidence="2">
    <location>
        <begin position="1"/>
        <end position="44"/>
    </location>
</feature>
<comment type="caution">
    <text evidence="3">The sequence shown here is derived from an EMBL/GenBank/DDBJ whole genome shotgun (WGS) entry which is preliminary data.</text>
</comment>
<dbReference type="AlphaFoldDB" id="A0A8T0IW69"/>